<dbReference type="PANTHER" id="PTHR43081:SF1">
    <property type="entry name" value="ADENYLATE CYCLASE, TERMINAL-DIFFERENTIATION SPECIFIC"/>
    <property type="match status" value="1"/>
</dbReference>
<sequence>MAIDIEQWLDNLGLSKYADVFAENEIDLDAVGLLSEEDFKELGLPMGPRRKLLAAVDGIQSPTVSEKSEILDETILANNQGERRQVTALFADIAGFTRLSSGMDAEETHAMLNGFFAGVDQMVTRYGGSIDKHIGDAVMAVFGAPVAHTDDPERALRAALDIHEAVEQLDPPLQVHVGVAS</sequence>
<dbReference type="EMBL" id="UINC01150430">
    <property type="protein sequence ID" value="SVD43468.1"/>
    <property type="molecule type" value="Genomic_DNA"/>
</dbReference>
<feature type="non-terminal residue" evidence="3">
    <location>
        <position position="181"/>
    </location>
</feature>
<dbReference type="SUPFAM" id="SSF55073">
    <property type="entry name" value="Nucleotide cyclase"/>
    <property type="match status" value="1"/>
</dbReference>
<dbReference type="InterPro" id="IPR001054">
    <property type="entry name" value="A/G_cyclase"/>
</dbReference>
<dbReference type="Gene3D" id="1.10.150.50">
    <property type="entry name" value="Transcription Factor, Ets-1"/>
    <property type="match status" value="1"/>
</dbReference>
<dbReference type="GO" id="GO:0009190">
    <property type="term" value="P:cyclic nucleotide biosynthetic process"/>
    <property type="evidence" value="ECO:0007669"/>
    <property type="project" value="InterPro"/>
</dbReference>
<evidence type="ECO:0000259" key="1">
    <source>
        <dbReference type="PROSITE" id="PS50105"/>
    </source>
</evidence>
<dbReference type="CDD" id="cd07302">
    <property type="entry name" value="CHD"/>
    <property type="match status" value="1"/>
</dbReference>
<name>A0A382VC15_9ZZZZ</name>
<dbReference type="InterPro" id="IPR050697">
    <property type="entry name" value="Adenylyl/Guanylyl_Cyclase_3/4"/>
</dbReference>
<evidence type="ECO:0000259" key="2">
    <source>
        <dbReference type="PROSITE" id="PS50125"/>
    </source>
</evidence>
<dbReference type="Pfam" id="PF00536">
    <property type="entry name" value="SAM_1"/>
    <property type="match status" value="1"/>
</dbReference>
<dbReference type="SUPFAM" id="SSF47769">
    <property type="entry name" value="SAM/Pointed domain"/>
    <property type="match status" value="1"/>
</dbReference>
<feature type="domain" description="Guanylate cyclase" evidence="2">
    <location>
        <begin position="87"/>
        <end position="181"/>
    </location>
</feature>
<reference evidence="3" key="1">
    <citation type="submission" date="2018-05" db="EMBL/GenBank/DDBJ databases">
        <authorList>
            <person name="Lanie J.A."/>
            <person name="Ng W.-L."/>
            <person name="Kazmierczak K.M."/>
            <person name="Andrzejewski T.M."/>
            <person name="Davidsen T.M."/>
            <person name="Wayne K.J."/>
            <person name="Tettelin H."/>
            <person name="Glass J.I."/>
            <person name="Rusch D."/>
            <person name="Podicherti R."/>
            <person name="Tsui H.-C.T."/>
            <person name="Winkler M.E."/>
        </authorList>
    </citation>
    <scope>NUCLEOTIDE SEQUENCE</scope>
</reference>
<dbReference type="GO" id="GO:0035556">
    <property type="term" value="P:intracellular signal transduction"/>
    <property type="evidence" value="ECO:0007669"/>
    <property type="project" value="InterPro"/>
</dbReference>
<protein>
    <recommendedName>
        <fullName evidence="4">Guanylate cyclase domain-containing protein</fullName>
    </recommendedName>
</protein>
<dbReference type="PANTHER" id="PTHR43081">
    <property type="entry name" value="ADENYLATE CYCLASE, TERMINAL-DIFFERENTIATION SPECIFIC-RELATED"/>
    <property type="match status" value="1"/>
</dbReference>
<dbReference type="Gene3D" id="3.30.70.1230">
    <property type="entry name" value="Nucleotide cyclase"/>
    <property type="match status" value="1"/>
</dbReference>
<organism evidence="3">
    <name type="scientific">marine metagenome</name>
    <dbReference type="NCBI Taxonomy" id="408172"/>
    <lineage>
        <taxon>unclassified sequences</taxon>
        <taxon>metagenomes</taxon>
        <taxon>ecological metagenomes</taxon>
    </lineage>
</organism>
<accession>A0A382VC15</accession>
<dbReference type="SMART" id="SM00454">
    <property type="entry name" value="SAM"/>
    <property type="match status" value="1"/>
</dbReference>
<proteinExistence type="predicted"/>
<feature type="domain" description="SAM" evidence="1">
    <location>
        <begin position="4"/>
        <end position="53"/>
    </location>
</feature>
<dbReference type="Pfam" id="PF00211">
    <property type="entry name" value="Guanylate_cyc"/>
    <property type="match status" value="1"/>
</dbReference>
<dbReference type="InterPro" id="IPR029787">
    <property type="entry name" value="Nucleotide_cyclase"/>
</dbReference>
<evidence type="ECO:0008006" key="4">
    <source>
        <dbReference type="Google" id="ProtNLM"/>
    </source>
</evidence>
<dbReference type="PROSITE" id="PS50125">
    <property type="entry name" value="GUANYLATE_CYCLASE_2"/>
    <property type="match status" value="1"/>
</dbReference>
<dbReference type="InterPro" id="IPR013761">
    <property type="entry name" value="SAM/pointed_sf"/>
</dbReference>
<dbReference type="PROSITE" id="PS50105">
    <property type="entry name" value="SAM_DOMAIN"/>
    <property type="match status" value="1"/>
</dbReference>
<evidence type="ECO:0000313" key="3">
    <source>
        <dbReference type="EMBL" id="SVD43468.1"/>
    </source>
</evidence>
<dbReference type="InterPro" id="IPR001660">
    <property type="entry name" value="SAM"/>
</dbReference>
<gene>
    <name evidence="3" type="ORF">METZ01_LOCUS396322</name>
</gene>
<dbReference type="AlphaFoldDB" id="A0A382VC15"/>
<dbReference type="CDD" id="cd09487">
    <property type="entry name" value="SAM_superfamily"/>
    <property type="match status" value="1"/>
</dbReference>